<evidence type="ECO:0000313" key="13">
    <source>
        <dbReference type="Proteomes" id="UP000034243"/>
    </source>
</evidence>
<dbReference type="EMBL" id="JJPH01000038">
    <property type="protein sequence ID" value="KKG54390.1"/>
    <property type="molecule type" value="Genomic_DNA"/>
</dbReference>
<evidence type="ECO:0000313" key="7">
    <source>
        <dbReference type="EMBL" id="KKG54390.1"/>
    </source>
</evidence>
<evidence type="ECO:0000313" key="16">
    <source>
        <dbReference type="Proteomes" id="UP000034921"/>
    </source>
</evidence>
<evidence type="ECO:0000313" key="8">
    <source>
        <dbReference type="EMBL" id="KKH31863.1"/>
    </source>
</evidence>
<evidence type="ECO:0000313" key="17">
    <source>
        <dbReference type="Proteomes" id="UP000467371"/>
    </source>
</evidence>
<proteinExistence type="predicted"/>
<keyword evidence="1" id="KW-0812">Transmembrane</keyword>
<evidence type="ECO:0000313" key="2">
    <source>
        <dbReference type="EMBL" id="KKG33783.1"/>
    </source>
</evidence>
<dbReference type="EMBL" id="JJPG01000052">
    <property type="protein sequence ID" value="KKG53655.1"/>
    <property type="molecule type" value="Genomic_DNA"/>
</dbReference>
<dbReference type="EMBL" id="JJPD01000010">
    <property type="protein sequence ID" value="KKG46145.1"/>
    <property type="molecule type" value="Genomic_DNA"/>
</dbReference>
<evidence type="ECO:0000313" key="5">
    <source>
        <dbReference type="EMBL" id="KKG46145.1"/>
    </source>
</evidence>
<evidence type="ECO:0000313" key="12">
    <source>
        <dbReference type="Proteomes" id="UP000034195"/>
    </source>
</evidence>
<dbReference type="Proteomes" id="UP000467371">
    <property type="component" value="Chromosome"/>
</dbReference>
<dbReference type="EMBL" id="JJPE01000171">
    <property type="protein sequence ID" value="KKG39277.1"/>
    <property type="molecule type" value="Genomic_DNA"/>
</dbReference>
<dbReference type="EMBL" id="CP042908">
    <property type="protein sequence ID" value="QIB90593.1"/>
    <property type="molecule type" value="Genomic_DNA"/>
</dbReference>
<dbReference type="Proteomes" id="UP000034921">
    <property type="component" value="Unassembled WGS sequence"/>
</dbReference>
<evidence type="ECO:0000313" key="11">
    <source>
        <dbReference type="Proteomes" id="UP000034151"/>
    </source>
</evidence>
<feature type="transmembrane region" description="Helical" evidence="1">
    <location>
        <begin position="35"/>
        <end position="58"/>
    </location>
</feature>
<evidence type="ECO:0000313" key="6">
    <source>
        <dbReference type="EMBL" id="KKG53655.1"/>
    </source>
</evidence>
<dbReference type="EMBL" id="JJPB01000035">
    <property type="protein sequence ID" value="KKG33783.1"/>
    <property type="molecule type" value="Genomic_DNA"/>
</dbReference>
<dbReference type="RefSeq" id="WP_048037104.1">
    <property type="nucleotide sequence ID" value="NZ_CP042908.1"/>
</dbReference>
<accession>A0A0F8EF47</accession>
<dbReference type="GeneID" id="44086565"/>
<dbReference type="Proteomes" id="UP000034667">
    <property type="component" value="Unassembled WGS sequence"/>
</dbReference>
<feature type="transmembrane region" description="Helical" evidence="1">
    <location>
        <begin position="7"/>
        <end position="29"/>
    </location>
</feature>
<dbReference type="EMBL" id="JJPF01000092">
    <property type="protein sequence ID" value="KKG41952.1"/>
    <property type="molecule type" value="Genomic_DNA"/>
</dbReference>
<dbReference type="Proteomes" id="UP000034195">
    <property type="component" value="Unassembled WGS sequence"/>
</dbReference>
<reference evidence="9 17" key="2">
    <citation type="journal article" date="2020" name="Environ. Microbiol. Rep.">
        <title>Redox cycling of Fe(II) and Fe(III) in magnetite accelerates aceticlastic methanogenesis by Methanosarcina mazei.</title>
        <authorList>
            <person name="Wang H."/>
            <person name="Byrne J.M."/>
            <person name="Liu P."/>
            <person name="Liu J."/>
            <person name="Dong X."/>
            <person name="Lu Y."/>
        </authorList>
    </citation>
    <scope>NUCLEOTIDE SEQUENCE [LARGE SCALE GENOMIC DNA]</scope>
    <source>
        <strain evidence="17">zm-15</strain>
        <strain evidence="9">Zm-15</strain>
    </source>
</reference>
<dbReference type="Proteomes" id="UP000033878">
    <property type="component" value="Unassembled WGS sequence"/>
</dbReference>
<keyword evidence="1" id="KW-1133">Transmembrane helix</keyword>
<evidence type="ECO:0000313" key="14">
    <source>
        <dbReference type="Proteomes" id="UP000034577"/>
    </source>
</evidence>
<name>A0A0F8EF47_METMZ</name>
<dbReference type="Proteomes" id="UP000034243">
    <property type="component" value="Unassembled WGS sequence"/>
</dbReference>
<dbReference type="Proteomes" id="UP000034577">
    <property type="component" value="Unassembled WGS sequence"/>
</dbReference>
<dbReference type="AlphaFoldDB" id="A0A0F8EF47"/>
<evidence type="ECO:0000313" key="10">
    <source>
        <dbReference type="Proteomes" id="UP000033878"/>
    </source>
</evidence>
<dbReference type="EMBL" id="JJQE01000024">
    <property type="protein sequence ID" value="KKH31863.1"/>
    <property type="molecule type" value="Genomic_DNA"/>
</dbReference>
<evidence type="ECO:0000256" key="1">
    <source>
        <dbReference type="SAM" id="Phobius"/>
    </source>
</evidence>
<keyword evidence="1" id="KW-0472">Membrane</keyword>
<sequence length="62" mass="7417">MGRLTQGFILALLLAVFTVSFKIVMFFVLLMGRVFYWLCLYPLYIAFYIGLYPLIWIVRRVF</sequence>
<dbReference type="PATRIC" id="fig|2209.39.peg.2161"/>
<evidence type="ECO:0000313" key="3">
    <source>
        <dbReference type="EMBL" id="KKG39277.1"/>
    </source>
</evidence>
<reference evidence="10 11" key="1">
    <citation type="journal article" date="2015" name="ISME J.">
        <title>Genomic and phenotypic differentiation among Methanosarcina mazei populations from Columbia River sediment.</title>
        <authorList>
            <person name="Youngblut N.D."/>
            <person name="Wirth J.S."/>
            <person name="Henriksen J.R."/>
            <person name="Smith M."/>
            <person name="Simon H."/>
            <person name="Metcalf W.W."/>
            <person name="Whitaker R.J."/>
        </authorList>
    </citation>
    <scope>NUCLEOTIDE SEQUENCE [LARGE SCALE GENOMIC DNA]</scope>
    <source>
        <strain evidence="8 16">1.F.M.0.5</strain>
        <strain evidence="2 10">3.F.A.1A.3</strain>
        <strain evidence="5 14">3.F.A.2.12</strain>
        <strain evidence="3 15">3.F.A.2.3</strain>
        <strain evidence="4 11">3.F.A.2.5</strain>
        <strain evidence="6 12">3.F.A.2.6</strain>
        <strain evidence="7 13">3.F.A.2.7</strain>
    </source>
</reference>
<protein>
    <submittedName>
        <fullName evidence="3">Uncharacterized protein</fullName>
    </submittedName>
</protein>
<gene>
    <name evidence="5" type="ORF">DU35_04215</name>
    <name evidence="7" type="ORF">DU36_11375</name>
    <name evidence="6" type="ORF">DU38_11460</name>
    <name evidence="4" type="ORF">DU39_09775</name>
    <name evidence="3" type="ORF">DU41_12100</name>
    <name evidence="2" type="ORF">DU49_09355</name>
    <name evidence="8" type="ORF">DU60_07320</name>
    <name evidence="9" type="ORF">FQU78_05490</name>
</gene>
<evidence type="ECO:0000313" key="15">
    <source>
        <dbReference type="Proteomes" id="UP000034667"/>
    </source>
</evidence>
<evidence type="ECO:0000313" key="4">
    <source>
        <dbReference type="EMBL" id="KKG41952.1"/>
    </source>
</evidence>
<dbReference type="Proteomes" id="UP000034151">
    <property type="component" value="Unassembled WGS sequence"/>
</dbReference>
<organism evidence="3 15">
    <name type="scientific">Methanosarcina mazei</name>
    <name type="common">Methanosarcina frisia</name>
    <dbReference type="NCBI Taxonomy" id="2209"/>
    <lineage>
        <taxon>Archaea</taxon>
        <taxon>Methanobacteriati</taxon>
        <taxon>Methanobacteriota</taxon>
        <taxon>Stenosarchaea group</taxon>
        <taxon>Methanomicrobia</taxon>
        <taxon>Methanosarcinales</taxon>
        <taxon>Methanosarcinaceae</taxon>
        <taxon>Methanosarcina</taxon>
    </lineage>
</organism>
<evidence type="ECO:0000313" key="9">
    <source>
        <dbReference type="EMBL" id="QIB90593.1"/>
    </source>
</evidence>